<evidence type="ECO:0000256" key="4">
    <source>
        <dbReference type="ARBA" id="ARBA00022525"/>
    </source>
</evidence>
<comment type="catalytic activity">
    <reaction evidence="11">
        <text>a 1-O-alkyl-2-acetyl-sn-glycero-3-phosphocholine + H2O = a 1-O-alkyl-sn-glycero-3-phosphocholine + acetate + H(+)</text>
        <dbReference type="Rhea" id="RHEA:17777"/>
        <dbReference type="ChEBI" id="CHEBI:15377"/>
        <dbReference type="ChEBI" id="CHEBI:15378"/>
        <dbReference type="ChEBI" id="CHEBI:30089"/>
        <dbReference type="ChEBI" id="CHEBI:30909"/>
        <dbReference type="ChEBI" id="CHEBI:36707"/>
        <dbReference type="EC" id="3.1.1.47"/>
    </reaction>
</comment>
<dbReference type="EC" id="3.1.1.47" evidence="3 11"/>
<dbReference type="PANTHER" id="PTHR10272:SF12">
    <property type="entry name" value="PLATELET-ACTIVATING FACTOR ACETYLHYDROLASE"/>
    <property type="match status" value="1"/>
</dbReference>
<evidence type="ECO:0000256" key="7">
    <source>
        <dbReference type="ARBA" id="ARBA00022963"/>
    </source>
</evidence>
<evidence type="ECO:0000256" key="10">
    <source>
        <dbReference type="ARBA" id="ARBA00041198"/>
    </source>
</evidence>
<dbReference type="AlphaFoldDB" id="A0A9F3QT57"/>
<reference evidence="14 15" key="1">
    <citation type="submission" date="2025-04" db="UniProtKB">
        <authorList>
            <consortium name="RefSeq"/>
        </authorList>
    </citation>
    <scope>IDENTIFICATION</scope>
    <source>
        <tissue evidence="14 15">Liver</tissue>
    </source>
</reference>
<dbReference type="RefSeq" id="XP_015743319.1">
    <property type="nucleotide sequence ID" value="XM_015887833.2"/>
</dbReference>
<dbReference type="CTD" id="7941"/>
<feature type="active site" description="Charge relay system" evidence="12">
    <location>
        <position position="257"/>
    </location>
</feature>
<evidence type="ECO:0000256" key="6">
    <source>
        <dbReference type="ARBA" id="ARBA00022801"/>
    </source>
</evidence>
<dbReference type="Gene3D" id="3.40.50.1820">
    <property type="entry name" value="alpha/beta hydrolase"/>
    <property type="match status" value="1"/>
</dbReference>
<organism evidence="13 15">
    <name type="scientific">Python bivittatus</name>
    <name type="common">Burmese python</name>
    <name type="synonym">Python molurus bivittatus</name>
    <dbReference type="NCBI Taxonomy" id="176946"/>
    <lineage>
        <taxon>Eukaryota</taxon>
        <taxon>Metazoa</taxon>
        <taxon>Chordata</taxon>
        <taxon>Craniata</taxon>
        <taxon>Vertebrata</taxon>
        <taxon>Euteleostomi</taxon>
        <taxon>Lepidosauria</taxon>
        <taxon>Squamata</taxon>
        <taxon>Bifurcata</taxon>
        <taxon>Unidentata</taxon>
        <taxon>Episquamata</taxon>
        <taxon>Toxicofera</taxon>
        <taxon>Serpentes</taxon>
        <taxon>Henophidia</taxon>
        <taxon>Pythonidae</taxon>
        <taxon>Python</taxon>
    </lineage>
</organism>
<proteinExistence type="inferred from homology"/>
<evidence type="ECO:0000256" key="2">
    <source>
        <dbReference type="ARBA" id="ARBA00010701"/>
    </source>
</evidence>
<evidence type="ECO:0000256" key="9">
    <source>
        <dbReference type="ARBA" id="ARBA00023180"/>
    </source>
</evidence>
<comment type="subcellular location">
    <subcellularLocation>
        <location evidence="1">Secreted</location>
        <location evidence="1">Extracellular space</location>
    </subcellularLocation>
</comment>
<evidence type="ECO:0000256" key="12">
    <source>
        <dbReference type="PIRSR" id="PIRSR018169-1"/>
    </source>
</evidence>
<evidence type="ECO:0000256" key="3">
    <source>
        <dbReference type="ARBA" id="ARBA00013201"/>
    </source>
</evidence>
<keyword evidence="4" id="KW-0964">Secreted</keyword>
<dbReference type="PANTHER" id="PTHR10272">
    <property type="entry name" value="PLATELET-ACTIVATING FACTOR ACETYLHYDROLASE"/>
    <property type="match status" value="1"/>
</dbReference>
<protein>
    <recommendedName>
        <fullName evidence="10 11">Platelet-activating factor acetylhydrolase</fullName>
        <ecNumber evidence="3 11">3.1.1.47</ecNumber>
    </recommendedName>
</protein>
<accession>A0A9F3QT57</accession>
<dbReference type="PIRSF" id="PIRSF018169">
    <property type="entry name" value="PAF_acetylhydrolase"/>
    <property type="match status" value="1"/>
</dbReference>
<name>A0A9F3QT57_PYTBI</name>
<dbReference type="RefSeq" id="XP_015743318.1">
    <property type="nucleotide sequence ID" value="XM_015887832.2"/>
</dbReference>
<keyword evidence="6 11" id="KW-0378">Hydrolase</keyword>
<keyword evidence="13" id="KW-1185">Reference proteome</keyword>
<feature type="active site" description="Nucleophile" evidence="12">
    <location>
        <position position="234"/>
    </location>
</feature>
<keyword evidence="9" id="KW-0325">Glycoprotein</keyword>
<feature type="active site" description="Charge relay system" evidence="12">
    <location>
        <position position="312"/>
    </location>
</feature>
<dbReference type="FunFam" id="3.40.50.1820:FF:000062">
    <property type="entry name" value="Platelet-activating factor acetylhydrolase"/>
    <property type="match status" value="1"/>
</dbReference>
<dbReference type="GO" id="GO:0003847">
    <property type="term" value="F:1-alkyl-2-acetylglycerophosphocholine esterase activity"/>
    <property type="evidence" value="ECO:0007669"/>
    <property type="project" value="UniProtKB-UniRule"/>
</dbReference>
<gene>
    <name evidence="14 15" type="primary">PLA2G7</name>
</gene>
<evidence type="ECO:0000256" key="5">
    <source>
        <dbReference type="ARBA" id="ARBA00022729"/>
    </source>
</evidence>
<dbReference type="OrthoDB" id="2363873at2759"/>
<dbReference type="InterPro" id="IPR016715">
    <property type="entry name" value="PAF_acetylhydro_eukaryote"/>
</dbReference>
<sequence>MGSNSQRIPEGKGPYSVGCTDLMTGYSIQGIFLRLYYPSQNCMNNEDTTWIPRKEYYYGLSDFLNIYRKLGEFIFARYVGSVTCPAKWNAEFKPGEKYPLIIFSHGLGAFRTLYSAICIEMASQGFVVAAVEHRDQSSSATYYCKENSNLEAKPPPSELHKEWIYYRKLKANEDEVSLRRKQVQQRADECIRALDLLLEINSGNPAMNVLPLNFNWSLLKDSIDLQKIAAMGHSFGAATAIETLSKDARFQCGIALDAWMFPLSDEVYPKIHQPLLFINSEKFQWAVNILEMKKLNCKGRERKMITIKGSVHQSFPDFTFFAGNIVGKFFKLKGDIDPKTAIDISNKASLAFLQKHLGLSKDFNQWDPLLDGEGLNVIPDTNIDLTPVASE</sequence>
<comment type="similarity">
    <text evidence="2">Belongs to the AB hydrolase superfamily. Lipase family.</text>
</comment>
<evidence type="ECO:0000313" key="13">
    <source>
        <dbReference type="Proteomes" id="UP000695026"/>
    </source>
</evidence>
<evidence type="ECO:0000256" key="8">
    <source>
        <dbReference type="ARBA" id="ARBA00023098"/>
    </source>
</evidence>
<evidence type="ECO:0000313" key="14">
    <source>
        <dbReference type="RefSeq" id="XP_015743318.1"/>
    </source>
</evidence>
<keyword evidence="8 11" id="KW-0443">Lipid metabolism</keyword>
<keyword evidence="7 11" id="KW-0442">Lipid degradation</keyword>
<evidence type="ECO:0000256" key="1">
    <source>
        <dbReference type="ARBA" id="ARBA00004239"/>
    </source>
</evidence>
<dbReference type="OMA" id="GSVHHNF"/>
<dbReference type="InterPro" id="IPR029058">
    <property type="entry name" value="AB_hydrolase_fold"/>
</dbReference>
<keyword evidence="5" id="KW-0732">Signal</keyword>
<dbReference type="GO" id="GO:0016042">
    <property type="term" value="P:lipid catabolic process"/>
    <property type="evidence" value="ECO:0007669"/>
    <property type="project" value="UniProtKB-KW"/>
</dbReference>
<evidence type="ECO:0000313" key="15">
    <source>
        <dbReference type="RefSeq" id="XP_015743319.1"/>
    </source>
</evidence>
<dbReference type="SUPFAM" id="SSF53474">
    <property type="entry name" value="alpha/beta-Hydrolases"/>
    <property type="match status" value="1"/>
</dbReference>
<dbReference type="GeneID" id="103065960"/>
<dbReference type="Pfam" id="PF03403">
    <property type="entry name" value="PAF-AH_p_II"/>
    <property type="match status" value="1"/>
</dbReference>
<evidence type="ECO:0000256" key="11">
    <source>
        <dbReference type="PIRNR" id="PIRNR018169"/>
    </source>
</evidence>
<dbReference type="Proteomes" id="UP000695026">
    <property type="component" value="Unplaced"/>
</dbReference>
<dbReference type="GO" id="GO:0005576">
    <property type="term" value="C:extracellular region"/>
    <property type="evidence" value="ECO:0007669"/>
    <property type="project" value="UniProtKB-SubCell"/>
</dbReference>